<dbReference type="KEGG" id="gaw:V144x_52860"/>
<evidence type="ECO:0000313" key="2">
    <source>
        <dbReference type="Proteomes" id="UP000318704"/>
    </source>
</evidence>
<dbReference type="AlphaFoldDB" id="A0A517W3E4"/>
<evidence type="ECO:0000313" key="1">
    <source>
        <dbReference type="EMBL" id="QDT99773.1"/>
    </source>
</evidence>
<gene>
    <name evidence="1" type="ORF">V144x_52860</name>
</gene>
<dbReference type="EMBL" id="CP037920">
    <property type="protein sequence ID" value="QDT99773.1"/>
    <property type="molecule type" value="Genomic_DNA"/>
</dbReference>
<name>A0A517W3E4_9PLAN</name>
<proteinExistence type="predicted"/>
<organism evidence="1 2">
    <name type="scientific">Gimesia aquarii</name>
    <dbReference type="NCBI Taxonomy" id="2527964"/>
    <lineage>
        <taxon>Bacteria</taxon>
        <taxon>Pseudomonadati</taxon>
        <taxon>Planctomycetota</taxon>
        <taxon>Planctomycetia</taxon>
        <taxon>Planctomycetales</taxon>
        <taxon>Planctomycetaceae</taxon>
        <taxon>Gimesia</taxon>
    </lineage>
</organism>
<dbReference type="Proteomes" id="UP000318704">
    <property type="component" value="Chromosome"/>
</dbReference>
<sequence>MHKRTSTLQQVVQKAVKSDLVWYATASASHFQSQRGALMPIGTACSAYQLSSDDVRHFELRSVTGNPDEKVSRKEPVQARSILPQDITQEVIRLICRIKNTLIDLICPVSYQTETIHPERPAHSWTLREYYRLQTDNASVSLQLAHKMSVSSTTDGAYMIRRVKRQRVLHEKGNAD</sequence>
<accession>A0A517W3E4</accession>
<protein>
    <submittedName>
        <fullName evidence="1">Uncharacterized protein</fullName>
    </submittedName>
</protein>
<reference evidence="1 2" key="1">
    <citation type="submission" date="2019-03" db="EMBL/GenBank/DDBJ databases">
        <title>Deep-cultivation of Planctomycetes and their phenomic and genomic characterization uncovers novel biology.</title>
        <authorList>
            <person name="Wiegand S."/>
            <person name="Jogler M."/>
            <person name="Boedeker C."/>
            <person name="Pinto D."/>
            <person name="Vollmers J."/>
            <person name="Rivas-Marin E."/>
            <person name="Kohn T."/>
            <person name="Peeters S.H."/>
            <person name="Heuer A."/>
            <person name="Rast P."/>
            <person name="Oberbeckmann S."/>
            <person name="Bunk B."/>
            <person name="Jeske O."/>
            <person name="Meyerdierks A."/>
            <person name="Storesund J.E."/>
            <person name="Kallscheuer N."/>
            <person name="Luecker S."/>
            <person name="Lage O.M."/>
            <person name="Pohl T."/>
            <person name="Merkel B.J."/>
            <person name="Hornburger P."/>
            <person name="Mueller R.-W."/>
            <person name="Bruemmer F."/>
            <person name="Labrenz M."/>
            <person name="Spormann A.M."/>
            <person name="Op den Camp H."/>
            <person name="Overmann J."/>
            <person name="Amann R."/>
            <person name="Jetten M.S.M."/>
            <person name="Mascher T."/>
            <person name="Medema M.H."/>
            <person name="Devos D.P."/>
            <person name="Kaster A.-K."/>
            <person name="Ovreas L."/>
            <person name="Rohde M."/>
            <person name="Galperin M.Y."/>
            <person name="Jogler C."/>
        </authorList>
    </citation>
    <scope>NUCLEOTIDE SEQUENCE [LARGE SCALE GENOMIC DNA]</scope>
    <source>
        <strain evidence="1 2">V144</strain>
    </source>
</reference>